<evidence type="ECO:0000313" key="3">
    <source>
        <dbReference type="Proteomes" id="UP000060513"/>
    </source>
</evidence>
<evidence type="ECO:0000313" key="2">
    <source>
        <dbReference type="EMBL" id="ALC24862.1"/>
    </source>
</evidence>
<organism evidence="2">
    <name type="scientific">Streptomyces pristinaespiralis</name>
    <dbReference type="NCBI Taxonomy" id="38300"/>
    <lineage>
        <taxon>Bacteria</taxon>
        <taxon>Bacillati</taxon>
        <taxon>Actinomycetota</taxon>
        <taxon>Actinomycetes</taxon>
        <taxon>Kitasatosporales</taxon>
        <taxon>Streptomycetaceae</taxon>
        <taxon>Streptomyces</taxon>
    </lineage>
</organism>
<dbReference type="InterPro" id="IPR000073">
    <property type="entry name" value="AB_hydrolase_1"/>
</dbReference>
<dbReference type="EMBL" id="CP011340">
    <property type="protein sequence ID" value="ALC24862.1"/>
    <property type="molecule type" value="Genomic_DNA"/>
</dbReference>
<accession>A0A0M4DY97</accession>
<dbReference type="PANTHER" id="PTHR43798">
    <property type="entry name" value="MONOACYLGLYCEROL LIPASE"/>
    <property type="match status" value="1"/>
</dbReference>
<name>A0A0M4DY97_STRPR</name>
<protein>
    <submittedName>
        <fullName evidence="2">Hydrolase</fullName>
    </submittedName>
</protein>
<gene>
    <name evidence="2" type="ORF">SPRI_6556</name>
</gene>
<dbReference type="InterPro" id="IPR000639">
    <property type="entry name" value="Epox_hydrolase-like"/>
</dbReference>
<dbReference type="Pfam" id="PF12697">
    <property type="entry name" value="Abhydrolase_6"/>
    <property type="match status" value="1"/>
</dbReference>
<reference evidence="2 3" key="1">
    <citation type="submission" date="2015-08" db="EMBL/GenBank/DDBJ databases">
        <title>Genome sequence of the pristinamycin over-producing bacterium Streptomyces pristinaespiralis HCCB10218.</title>
        <authorList>
            <person name="Tian J."/>
            <person name="Yang J."/>
            <person name="Li L."/>
            <person name="Ruan L."/>
            <person name="Wei W."/>
            <person name="Zheng G."/>
            <person name="Wei Z."/>
            <person name="Yang S."/>
            <person name="Ge M."/>
            <person name="Jiang W."/>
            <person name="Lu Y."/>
        </authorList>
    </citation>
    <scope>NUCLEOTIDE SEQUENCE [LARGE SCALE GENOMIC DNA]</scope>
    <source>
        <strain evidence="2 3">HCCB 10218</strain>
    </source>
</reference>
<dbReference type="PRINTS" id="PR00111">
    <property type="entry name" value="ABHYDROLASE"/>
</dbReference>
<dbReference type="GO" id="GO:0016020">
    <property type="term" value="C:membrane"/>
    <property type="evidence" value="ECO:0007669"/>
    <property type="project" value="TreeGrafter"/>
</dbReference>
<dbReference type="Proteomes" id="UP000060513">
    <property type="component" value="Chromosome"/>
</dbReference>
<feature type="domain" description="AB hydrolase-1" evidence="1">
    <location>
        <begin position="63"/>
        <end position="290"/>
    </location>
</feature>
<dbReference type="PRINTS" id="PR00412">
    <property type="entry name" value="EPOXHYDRLASE"/>
</dbReference>
<evidence type="ECO:0000259" key="1">
    <source>
        <dbReference type="Pfam" id="PF12697"/>
    </source>
</evidence>
<dbReference type="STRING" id="38300.SPRI_6556"/>
<keyword evidence="2" id="KW-0378">Hydrolase</keyword>
<dbReference type="KEGG" id="spri:SPRI_6556"/>
<dbReference type="SUPFAM" id="SSF53474">
    <property type="entry name" value="alpha/beta-Hydrolases"/>
    <property type="match status" value="1"/>
</dbReference>
<dbReference type="GO" id="GO:0016787">
    <property type="term" value="F:hydrolase activity"/>
    <property type="evidence" value="ECO:0007669"/>
    <property type="project" value="UniProtKB-KW"/>
</dbReference>
<dbReference type="AlphaFoldDB" id="A0A0M4DY97"/>
<dbReference type="PATRIC" id="fig|38300.4.peg.6856"/>
<proteinExistence type="predicted"/>
<dbReference type="InterPro" id="IPR029058">
    <property type="entry name" value="AB_hydrolase_fold"/>
</dbReference>
<dbReference type="InterPro" id="IPR050266">
    <property type="entry name" value="AB_hydrolase_sf"/>
</dbReference>
<dbReference type="PANTHER" id="PTHR43798:SF33">
    <property type="entry name" value="HYDROLASE, PUTATIVE (AFU_ORTHOLOGUE AFUA_2G14860)-RELATED"/>
    <property type="match status" value="1"/>
</dbReference>
<dbReference type="Gene3D" id="3.40.50.1820">
    <property type="entry name" value="alpha/beta hydrolase"/>
    <property type="match status" value="1"/>
</dbReference>
<sequence length="306" mass="31138">MSARTGVDIAARAADAHVPGADVSDAHVQGAHEAGVHVPGARVPAAHVPAVHVEEAGDQGPLLLCLHGIGSSSAAFAPQLAGLSPYVRVVAWDAPGYGRSPDPEGPLTLDDFADAAAAVIRERGASAHVLGVSWGGVIALRLATRHPGLVDSLIVADSSPGSGTDAAKAAGMRARAAELAEAGPRAFAEARGPRLVSPGAPEDLVRRVVATMAASVRLPGYAYAAESMASADLRAELPSIAVPLLVLCGDQDTVTGIEASQALAGAVHKSAYVIVKDAGHLANQEQPGRFDAWVLSHLRITARIPE</sequence>